<sequence length="90" mass="10300">MPIVFERKCNALYLGCFLAGKETFGMALTRFRIREPCKRDPTEEIRHRPCSPLTPSDAAYDAEYLRTRWRTRLTETKNDVLAGLGYSGLG</sequence>
<reference evidence="1" key="1">
    <citation type="submission" date="2021-10" db="EMBL/GenBank/DDBJ databases">
        <title>Melipona bicolor Genome sequencing and assembly.</title>
        <authorList>
            <person name="Araujo N.S."/>
            <person name="Arias M.C."/>
        </authorList>
    </citation>
    <scope>NUCLEOTIDE SEQUENCE</scope>
    <source>
        <strain evidence="1">USP_2M_L1-L4_2017</strain>
        <tissue evidence="1">Whole body</tissue>
    </source>
</reference>
<organism evidence="1 2">
    <name type="scientific">Melipona bicolor</name>
    <dbReference type="NCBI Taxonomy" id="60889"/>
    <lineage>
        <taxon>Eukaryota</taxon>
        <taxon>Metazoa</taxon>
        <taxon>Ecdysozoa</taxon>
        <taxon>Arthropoda</taxon>
        <taxon>Hexapoda</taxon>
        <taxon>Insecta</taxon>
        <taxon>Pterygota</taxon>
        <taxon>Neoptera</taxon>
        <taxon>Endopterygota</taxon>
        <taxon>Hymenoptera</taxon>
        <taxon>Apocrita</taxon>
        <taxon>Aculeata</taxon>
        <taxon>Apoidea</taxon>
        <taxon>Anthophila</taxon>
        <taxon>Apidae</taxon>
        <taxon>Melipona</taxon>
    </lineage>
</organism>
<keyword evidence="2" id="KW-1185">Reference proteome</keyword>
<comment type="caution">
    <text evidence="1">The sequence shown here is derived from an EMBL/GenBank/DDBJ whole genome shotgun (WGS) entry which is preliminary data.</text>
</comment>
<gene>
    <name evidence="1" type="ORF">K0M31_009824</name>
</gene>
<dbReference type="AlphaFoldDB" id="A0AA40FMS6"/>
<dbReference type="Proteomes" id="UP001177670">
    <property type="component" value="Unassembled WGS sequence"/>
</dbReference>
<protein>
    <submittedName>
        <fullName evidence="1">Uncharacterized protein</fullName>
    </submittedName>
</protein>
<evidence type="ECO:0000313" key="2">
    <source>
        <dbReference type="Proteomes" id="UP001177670"/>
    </source>
</evidence>
<proteinExistence type="predicted"/>
<name>A0AA40FMS6_9HYME</name>
<accession>A0AA40FMS6</accession>
<dbReference type="EMBL" id="JAHYIQ010000024">
    <property type="protein sequence ID" value="KAK1121975.1"/>
    <property type="molecule type" value="Genomic_DNA"/>
</dbReference>
<evidence type="ECO:0000313" key="1">
    <source>
        <dbReference type="EMBL" id="KAK1121975.1"/>
    </source>
</evidence>